<name>A0A9J6BKJ1_POLVA</name>
<comment type="caution">
    <text evidence="3">The sequence shown here is derived from an EMBL/GenBank/DDBJ whole genome shotgun (WGS) entry which is preliminary data.</text>
</comment>
<proteinExistence type="predicted"/>
<feature type="region of interest" description="Disordered" evidence="1">
    <location>
        <begin position="30"/>
        <end position="58"/>
    </location>
</feature>
<reference evidence="3" key="1">
    <citation type="submission" date="2021-03" db="EMBL/GenBank/DDBJ databases">
        <title>Chromosome level genome of the anhydrobiotic midge Polypedilum vanderplanki.</title>
        <authorList>
            <person name="Yoshida Y."/>
            <person name="Kikawada T."/>
            <person name="Gusev O."/>
        </authorList>
    </citation>
    <scope>NUCLEOTIDE SEQUENCE</scope>
    <source>
        <strain evidence="3">NIAS01</strain>
        <tissue evidence="3">Whole body or cell culture</tissue>
    </source>
</reference>
<sequence>MKSRIKVWFFYGILLFFGLFDNNEAKASHKGRDRERRSYGGSENSWSGSSWSTPSNSNYNSYSNRNSRNLGYGNTFGISGLGINTYIAKNYYKKHQHSSDSDFLTNEMFLNATMKDGKYYKNNYQIFWNENEDRKWRATTKGPYFANKVPSEDDKILPASAVFGAAAAFGLASLLPLNVPANKPLMYCGNTDLMQSQIRIENGFIYKCKNGTFEVKCSRNSQNLFNSTNFDNFKNVDNSTMTVNENIERSKENSTNNYLLTCERKVMTCDEEKEKDEGIYCKSKTLYSAQEIYCNSTSILKSSKSNKTIEVLNCYKGKLPENQASFIPTTTTSSTEASITTTTEKSLSIGAQMHVLMLKLLGEYEVLEKNKNPEKIESTTEIPKVEPQWIPKALEILPPTTTTTTPEPPFEWKLKMPAWMRGGSTFNDYIYEDPPPGSLGVHYEVQKMQKQFGFTTAKPLYPMIVKVYLTTTTQKNLITTTESLTKTTEDYSNSDEFYDFDT</sequence>
<feature type="signal peptide" evidence="2">
    <location>
        <begin position="1"/>
        <end position="25"/>
    </location>
</feature>
<keyword evidence="2" id="KW-0732">Signal</keyword>
<feature type="chain" id="PRO_5039900975" evidence="2">
    <location>
        <begin position="26"/>
        <end position="502"/>
    </location>
</feature>
<organism evidence="3 4">
    <name type="scientific">Polypedilum vanderplanki</name>
    <name type="common">Sleeping chironomid midge</name>
    <dbReference type="NCBI Taxonomy" id="319348"/>
    <lineage>
        <taxon>Eukaryota</taxon>
        <taxon>Metazoa</taxon>
        <taxon>Ecdysozoa</taxon>
        <taxon>Arthropoda</taxon>
        <taxon>Hexapoda</taxon>
        <taxon>Insecta</taxon>
        <taxon>Pterygota</taxon>
        <taxon>Neoptera</taxon>
        <taxon>Endopterygota</taxon>
        <taxon>Diptera</taxon>
        <taxon>Nematocera</taxon>
        <taxon>Chironomoidea</taxon>
        <taxon>Chironomidae</taxon>
        <taxon>Chironominae</taxon>
        <taxon>Polypedilum</taxon>
        <taxon>Polypedilum</taxon>
    </lineage>
</organism>
<feature type="compositionally biased region" description="Low complexity" evidence="1">
    <location>
        <begin position="39"/>
        <end position="58"/>
    </location>
</feature>
<evidence type="ECO:0000256" key="2">
    <source>
        <dbReference type="SAM" id="SignalP"/>
    </source>
</evidence>
<evidence type="ECO:0000256" key="1">
    <source>
        <dbReference type="SAM" id="MobiDB-lite"/>
    </source>
</evidence>
<keyword evidence="4" id="KW-1185">Reference proteome</keyword>
<dbReference type="Proteomes" id="UP001107558">
    <property type="component" value="Chromosome 3"/>
</dbReference>
<accession>A0A9J6BKJ1</accession>
<evidence type="ECO:0000313" key="3">
    <source>
        <dbReference type="EMBL" id="KAG5669894.1"/>
    </source>
</evidence>
<evidence type="ECO:0000313" key="4">
    <source>
        <dbReference type="Proteomes" id="UP001107558"/>
    </source>
</evidence>
<protein>
    <submittedName>
        <fullName evidence="3">Uncharacterized protein</fullName>
    </submittedName>
</protein>
<gene>
    <name evidence="3" type="ORF">PVAND_000185</name>
</gene>
<dbReference type="EMBL" id="JADBJN010000003">
    <property type="protein sequence ID" value="KAG5669894.1"/>
    <property type="molecule type" value="Genomic_DNA"/>
</dbReference>
<dbReference type="AlphaFoldDB" id="A0A9J6BKJ1"/>